<accession>A0A4Y2L3C8</accession>
<proteinExistence type="predicted"/>
<reference evidence="2 3" key="1">
    <citation type="journal article" date="2019" name="Sci. Rep.">
        <title>Orb-weaving spider Araneus ventricosus genome elucidates the spidroin gene catalogue.</title>
        <authorList>
            <person name="Kono N."/>
            <person name="Nakamura H."/>
            <person name="Ohtoshi R."/>
            <person name="Moran D.A.P."/>
            <person name="Shinohara A."/>
            <person name="Yoshida Y."/>
            <person name="Fujiwara M."/>
            <person name="Mori M."/>
            <person name="Tomita M."/>
            <person name="Arakawa K."/>
        </authorList>
    </citation>
    <scope>NUCLEOTIDE SEQUENCE [LARGE SCALE GENOMIC DNA]</scope>
</reference>
<feature type="compositionally biased region" description="Basic residues" evidence="1">
    <location>
        <begin position="44"/>
        <end position="62"/>
    </location>
</feature>
<dbReference type="AlphaFoldDB" id="A0A4Y2L3C8"/>
<feature type="compositionally biased region" description="Polar residues" evidence="1">
    <location>
        <begin position="72"/>
        <end position="85"/>
    </location>
</feature>
<evidence type="ECO:0000313" key="3">
    <source>
        <dbReference type="Proteomes" id="UP000499080"/>
    </source>
</evidence>
<feature type="non-terminal residue" evidence="2">
    <location>
        <position position="1"/>
    </location>
</feature>
<sequence length="85" mass="9670">AGTTDPLKSQPELSRDVLVEKRNRLTGSDVIPRGTSLGLPVGPRPRRRPKRDKKRRKKKQKCREKERDLRLVSQTGASEEPTPTE</sequence>
<feature type="region of interest" description="Disordered" evidence="1">
    <location>
        <begin position="21"/>
        <end position="85"/>
    </location>
</feature>
<dbReference type="EMBL" id="BGPR01005252">
    <property type="protein sequence ID" value="GBN08307.1"/>
    <property type="molecule type" value="Genomic_DNA"/>
</dbReference>
<organism evidence="2 3">
    <name type="scientific">Araneus ventricosus</name>
    <name type="common">Orbweaver spider</name>
    <name type="synonym">Epeira ventricosa</name>
    <dbReference type="NCBI Taxonomy" id="182803"/>
    <lineage>
        <taxon>Eukaryota</taxon>
        <taxon>Metazoa</taxon>
        <taxon>Ecdysozoa</taxon>
        <taxon>Arthropoda</taxon>
        <taxon>Chelicerata</taxon>
        <taxon>Arachnida</taxon>
        <taxon>Araneae</taxon>
        <taxon>Araneomorphae</taxon>
        <taxon>Entelegynae</taxon>
        <taxon>Araneoidea</taxon>
        <taxon>Araneidae</taxon>
        <taxon>Araneus</taxon>
    </lineage>
</organism>
<name>A0A4Y2L3C8_ARAVE</name>
<evidence type="ECO:0000256" key="1">
    <source>
        <dbReference type="SAM" id="MobiDB-lite"/>
    </source>
</evidence>
<dbReference type="Proteomes" id="UP000499080">
    <property type="component" value="Unassembled WGS sequence"/>
</dbReference>
<evidence type="ECO:0000313" key="2">
    <source>
        <dbReference type="EMBL" id="GBN08307.1"/>
    </source>
</evidence>
<protein>
    <submittedName>
        <fullName evidence="2">Uncharacterized protein</fullName>
    </submittedName>
</protein>
<keyword evidence="3" id="KW-1185">Reference proteome</keyword>
<gene>
    <name evidence="2" type="ORF">AVEN_181032_1</name>
</gene>
<comment type="caution">
    <text evidence="2">The sequence shown here is derived from an EMBL/GenBank/DDBJ whole genome shotgun (WGS) entry which is preliminary data.</text>
</comment>